<protein>
    <submittedName>
        <fullName evidence="2">Uncharacterized protein</fullName>
    </submittedName>
</protein>
<comment type="caution">
    <text evidence="2">The sequence shown here is derived from an EMBL/GenBank/DDBJ whole genome shotgun (WGS) entry which is preliminary data.</text>
</comment>
<feature type="region of interest" description="Disordered" evidence="1">
    <location>
        <begin position="12"/>
        <end position="36"/>
    </location>
</feature>
<evidence type="ECO:0000256" key="1">
    <source>
        <dbReference type="SAM" id="MobiDB-lite"/>
    </source>
</evidence>
<dbReference type="GO" id="GO:0031146">
    <property type="term" value="P:SCF-dependent proteasomal ubiquitin-dependent protein catabolic process"/>
    <property type="evidence" value="ECO:0007669"/>
    <property type="project" value="TreeGrafter"/>
</dbReference>
<evidence type="ECO:0000313" key="2">
    <source>
        <dbReference type="EMBL" id="CAL4098642.1"/>
    </source>
</evidence>
<evidence type="ECO:0000313" key="3">
    <source>
        <dbReference type="Proteomes" id="UP001497623"/>
    </source>
</evidence>
<reference evidence="2 3" key="1">
    <citation type="submission" date="2024-05" db="EMBL/GenBank/DDBJ databases">
        <authorList>
            <person name="Wallberg A."/>
        </authorList>
    </citation>
    <scope>NUCLEOTIDE SEQUENCE [LARGE SCALE GENOMIC DNA]</scope>
</reference>
<dbReference type="Gene3D" id="3.80.10.10">
    <property type="entry name" value="Ribonuclease Inhibitor"/>
    <property type="match status" value="1"/>
</dbReference>
<dbReference type="GO" id="GO:0019005">
    <property type="term" value="C:SCF ubiquitin ligase complex"/>
    <property type="evidence" value="ECO:0007669"/>
    <property type="project" value="TreeGrafter"/>
</dbReference>
<sequence>MAVELQAWQAPGVRLPPGPAGGRGRRRHHGDRLPINIPPAAQRHQEAHPLSPQTPKSPTPVVPLTVITLRQMCAKYWLEKVQYLLKADIPKYSAFAVQRFLADLPRDLRARMLHNALKAGGLHLASGVRELASVNRALVLLTHDIQIYETVYISLPRAQPDGEWPLDIEFLLRNGDGLLDMVVTLPQLLTDPVRKIFTDLLRTCRNLKKVRIVNACDDAMVLVTRHCRHLVELDVSNAEGVSNDGVNRAIVNFNYADLKTPSQIKKFDVGNTNVNEDGICAILTRLPGLASLGCVDIPEPLGIVDEVVGPEALQACLEEVTIRAVTVNRLQALARLCPAVSSINAIINHPGATINDLRLIANLKHLRLSVREPYLLSPQALYDFVWALGPRLLTLRVDGDVYWEADIGILASSMPNLEELALPAITVPTKESLDVLKAKDTPGLRRLRILEVDCMTGAGPKAWAKDYDLVRKGIVAALKRCTALKRLICRPTNLVESDLMEILAVNRMEQLESLELYNSMLGLDAAKLLMDTCTNLHVMKGMRSWRGLTLTELVKLRAHTRGHRRAAELKVLP</sequence>
<accession>A0AAV2QUY7</accession>
<dbReference type="Proteomes" id="UP001497623">
    <property type="component" value="Unassembled WGS sequence"/>
</dbReference>
<keyword evidence="3" id="KW-1185">Reference proteome</keyword>
<gene>
    <name evidence="2" type="ORF">MNOR_LOCUS16286</name>
</gene>
<dbReference type="InterPro" id="IPR032675">
    <property type="entry name" value="LRR_dom_sf"/>
</dbReference>
<organism evidence="2 3">
    <name type="scientific">Meganyctiphanes norvegica</name>
    <name type="common">Northern krill</name>
    <name type="synonym">Thysanopoda norvegica</name>
    <dbReference type="NCBI Taxonomy" id="48144"/>
    <lineage>
        <taxon>Eukaryota</taxon>
        <taxon>Metazoa</taxon>
        <taxon>Ecdysozoa</taxon>
        <taxon>Arthropoda</taxon>
        <taxon>Crustacea</taxon>
        <taxon>Multicrustacea</taxon>
        <taxon>Malacostraca</taxon>
        <taxon>Eumalacostraca</taxon>
        <taxon>Eucarida</taxon>
        <taxon>Euphausiacea</taxon>
        <taxon>Euphausiidae</taxon>
        <taxon>Meganyctiphanes</taxon>
    </lineage>
</organism>
<name>A0AAV2QUY7_MEGNR</name>
<dbReference type="EMBL" id="CAXKWB010010609">
    <property type="protein sequence ID" value="CAL4098642.1"/>
    <property type="molecule type" value="Genomic_DNA"/>
</dbReference>
<proteinExistence type="predicted"/>
<dbReference type="SUPFAM" id="SSF52047">
    <property type="entry name" value="RNI-like"/>
    <property type="match status" value="1"/>
</dbReference>
<dbReference type="AlphaFoldDB" id="A0AAV2QUY7"/>
<dbReference type="PANTHER" id="PTHR13318">
    <property type="entry name" value="PARTNER OF PAIRED, ISOFORM B-RELATED"/>
    <property type="match status" value="1"/>
</dbReference>